<gene>
    <name evidence="1" type="ORF">HannXRQ_Chr08g0213561</name>
</gene>
<evidence type="ECO:0000313" key="1">
    <source>
        <dbReference type="EMBL" id="OTG17565.1"/>
    </source>
</evidence>
<dbReference type="EMBL" id="CM007897">
    <property type="protein sequence ID" value="OTG17565.1"/>
    <property type="molecule type" value="Genomic_DNA"/>
</dbReference>
<keyword evidence="2" id="KW-1185">Reference proteome</keyword>
<evidence type="ECO:0000313" key="2">
    <source>
        <dbReference type="Proteomes" id="UP000215914"/>
    </source>
</evidence>
<reference evidence="2" key="1">
    <citation type="journal article" date="2017" name="Nature">
        <title>The sunflower genome provides insights into oil metabolism, flowering and Asterid evolution.</title>
        <authorList>
            <person name="Badouin H."/>
            <person name="Gouzy J."/>
            <person name="Grassa C.J."/>
            <person name="Murat F."/>
            <person name="Staton S.E."/>
            <person name="Cottret L."/>
            <person name="Lelandais-Briere C."/>
            <person name="Owens G.L."/>
            <person name="Carrere S."/>
            <person name="Mayjonade B."/>
            <person name="Legrand L."/>
            <person name="Gill N."/>
            <person name="Kane N.C."/>
            <person name="Bowers J.E."/>
            <person name="Hubner S."/>
            <person name="Bellec A."/>
            <person name="Berard A."/>
            <person name="Berges H."/>
            <person name="Blanchet N."/>
            <person name="Boniface M.C."/>
            <person name="Brunel D."/>
            <person name="Catrice O."/>
            <person name="Chaidir N."/>
            <person name="Claudel C."/>
            <person name="Donnadieu C."/>
            <person name="Faraut T."/>
            <person name="Fievet G."/>
            <person name="Helmstetter N."/>
            <person name="King M."/>
            <person name="Knapp S.J."/>
            <person name="Lai Z."/>
            <person name="Le Paslier M.C."/>
            <person name="Lippi Y."/>
            <person name="Lorenzon L."/>
            <person name="Mandel J.R."/>
            <person name="Marage G."/>
            <person name="Marchand G."/>
            <person name="Marquand E."/>
            <person name="Bret-Mestries E."/>
            <person name="Morien E."/>
            <person name="Nambeesan S."/>
            <person name="Nguyen T."/>
            <person name="Pegot-Espagnet P."/>
            <person name="Pouilly N."/>
            <person name="Raftis F."/>
            <person name="Sallet E."/>
            <person name="Schiex T."/>
            <person name="Thomas J."/>
            <person name="Vandecasteele C."/>
            <person name="Vares D."/>
            <person name="Vear F."/>
            <person name="Vautrin S."/>
            <person name="Crespi M."/>
            <person name="Mangin B."/>
            <person name="Burke J.M."/>
            <person name="Salse J."/>
            <person name="Munos S."/>
            <person name="Vincourt P."/>
            <person name="Rieseberg L.H."/>
            <person name="Langlade N.B."/>
        </authorList>
    </citation>
    <scope>NUCLEOTIDE SEQUENCE [LARGE SCALE GENOMIC DNA]</scope>
    <source>
        <strain evidence="2">cv. SF193</strain>
    </source>
</reference>
<proteinExistence type="predicted"/>
<protein>
    <submittedName>
        <fullName evidence="1">Uncharacterized protein</fullName>
    </submittedName>
</protein>
<dbReference type="AlphaFoldDB" id="A0A251U2I0"/>
<name>A0A251U2I0_HELAN</name>
<sequence>MVGFINQLSFTRNSSCSIPLGFQRDLNHSTPIELRFCHDVIEHLMRSCNWNRSTSI</sequence>
<dbReference type="InParanoid" id="A0A251U2I0"/>
<organism evidence="1 2">
    <name type="scientific">Helianthus annuus</name>
    <name type="common">Common sunflower</name>
    <dbReference type="NCBI Taxonomy" id="4232"/>
    <lineage>
        <taxon>Eukaryota</taxon>
        <taxon>Viridiplantae</taxon>
        <taxon>Streptophyta</taxon>
        <taxon>Embryophyta</taxon>
        <taxon>Tracheophyta</taxon>
        <taxon>Spermatophyta</taxon>
        <taxon>Magnoliopsida</taxon>
        <taxon>eudicotyledons</taxon>
        <taxon>Gunneridae</taxon>
        <taxon>Pentapetalae</taxon>
        <taxon>asterids</taxon>
        <taxon>campanulids</taxon>
        <taxon>Asterales</taxon>
        <taxon>Asteraceae</taxon>
        <taxon>Asteroideae</taxon>
        <taxon>Heliantheae alliance</taxon>
        <taxon>Heliantheae</taxon>
        <taxon>Helianthus</taxon>
    </lineage>
</organism>
<dbReference type="Proteomes" id="UP000215914">
    <property type="component" value="Chromosome 8"/>
</dbReference>
<accession>A0A251U2I0</accession>